<dbReference type="PANTHER" id="PTHR31338">
    <property type="entry name" value="POLYKETIDE CYCLASE/DEHYDRASE AND LIPID TRANSPORT SUPERFAMILY PROTEIN"/>
    <property type="match status" value="1"/>
</dbReference>
<dbReference type="Pfam" id="PF00407">
    <property type="entry name" value="Bet_v_1"/>
    <property type="match status" value="2"/>
</dbReference>
<dbReference type="Gene3D" id="3.30.530.20">
    <property type="match status" value="2"/>
</dbReference>
<dbReference type="GO" id="GO:0006952">
    <property type="term" value="P:defense response"/>
    <property type="evidence" value="ECO:0007669"/>
    <property type="project" value="InterPro"/>
</dbReference>
<feature type="domain" description="Bet v I/Major latex protein" evidence="2">
    <location>
        <begin position="2"/>
        <end position="146"/>
    </location>
</feature>
<reference evidence="3 4" key="1">
    <citation type="journal article" date="2023" name="BMC Biotechnol.">
        <title>Vitis rotundifolia cv Carlos genome sequencing.</title>
        <authorList>
            <person name="Huff M."/>
            <person name="Hulse-Kemp A."/>
            <person name="Scheffler B."/>
            <person name="Youngblood R."/>
            <person name="Simpson S."/>
            <person name="Babiker E."/>
            <person name="Staton M."/>
        </authorList>
    </citation>
    <scope>NUCLEOTIDE SEQUENCE [LARGE SCALE GENOMIC DNA]</scope>
    <source>
        <tissue evidence="3">Leaf</tissue>
    </source>
</reference>
<dbReference type="CDD" id="cd07816">
    <property type="entry name" value="Bet_v1-like"/>
    <property type="match status" value="1"/>
</dbReference>
<sequence>MAQICRLELQTEIKSSPDRIFDIYKNKTSLMPKISPDKLKSIEVLEGDGKSVGSVRLWTYVMGGAVIAKDKIVAIDEEKGSMTFDLIGGEVTNYYKSFKATIEATSEAHTNLVKWSLEYEKANETVPTPQSHLAFLLDVSKELLGRADPLYLMDNEKFDPCTGDTIGAKHTTFLISALIKHKVEVHEGDWETQGSVKHWSYTIGGNSVSRIKETTESIDEENRSITFRVLDGEVLKDYKSYKFTTQAILKGEGCLDGPDPHDYLELTVNVIKDIESHLLNA</sequence>
<dbReference type="InterPro" id="IPR023393">
    <property type="entry name" value="START-like_dom_sf"/>
</dbReference>
<protein>
    <recommendedName>
        <fullName evidence="2">Bet v I/Major latex protein domain-containing protein</fullName>
    </recommendedName>
</protein>
<evidence type="ECO:0000313" key="4">
    <source>
        <dbReference type="Proteomes" id="UP001168098"/>
    </source>
</evidence>
<organism evidence="3 4">
    <name type="scientific">Vitis rotundifolia</name>
    <name type="common">Muscadine grape</name>
    <dbReference type="NCBI Taxonomy" id="103349"/>
    <lineage>
        <taxon>Eukaryota</taxon>
        <taxon>Viridiplantae</taxon>
        <taxon>Streptophyta</taxon>
        <taxon>Embryophyta</taxon>
        <taxon>Tracheophyta</taxon>
        <taxon>Spermatophyta</taxon>
        <taxon>Magnoliopsida</taxon>
        <taxon>eudicotyledons</taxon>
        <taxon>Gunneridae</taxon>
        <taxon>Pentapetalae</taxon>
        <taxon>rosids</taxon>
        <taxon>Vitales</taxon>
        <taxon>Vitaceae</taxon>
        <taxon>Viteae</taxon>
        <taxon>Vitis</taxon>
    </lineage>
</organism>
<evidence type="ECO:0000259" key="2">
    <source>
        <dbReference type="SMART" id="SM01037"/>
    </source>
</evidence>
<dbReference type="SMART" id="SM01037">
    <property type="entry name" value="Bet_v_1"/>
    <property type="match status" value="2"/>
</dbReference>
<proteinExistence type="inferred from homology"/>
<evidence type="ECO:0000313" key="3">
    <source>
        <dbReference type="EMBL" id="KAJ9708431.1"/>
    </source>
</evidence>
<comment type="caution">
    <text evidence="3">The sequence shown here is derived from an EMBL/GenBank/DDBJ whole genome shotgun (WGS) entry which is preliminary data.</text>
</comment>
<dbReference type="AlphaFoldDB" id="A0AA39E3R9"/>
<dbReference type="PANTHER" id="PTHR31338:SF16">
    <property type="entry name" value="POLYKETIDE CYCLASE_DEHYDRASE AND LIPID TRANSPORT SUPERFAMILY PROTEIN"/>
    <property type="match status" value="1"/>
</dbReference>
<dbReference type="SUPFAM" id="SSF55961">
    <property type="entry name" value="Bet v1-like"/>
    <property type="match status" value="2"/>
</dbReference>
<dbReference type="InterPro" id="IPR052006">
    <property type="entry name" value="MLP-like"/>
</dbReference>
<dbReference type="EMBL" id="JARBHA010000001">
    <property type="protein sequence ID" value="KAJ9708431.1"/>
    <property type="molecule type" value="Genomic_DNA"/>
</dbReference>
<gene>
    <name evidence="3" type="ORF">PVL29_000460</name>
</gene>
<dbReference type="InterPro" id="IPR000916">
    <property type="entry name" value="Bet_v_I/MLP"/>
</dbReference>
<feature type="domain" description="Bet v I/Major latex protein" evidence="2">
    <location>
        <begin position="164"/>
        <end position="281"/>
    </location>
</feature>
<evidence type="ECO:0000256" key="1">
    <source>
        <dbReference type="ARBA" id="ARBA00038242"/>
    </source>
</evidence>
<name>A0AA39E3R9_VITRO</name>
<keyword evidence="4" id="KW-1185">Reference proteome</keyword>
<comment type="similarity">
    <text evidence="1">Belongs to the MLP family.</text>
</comment>
<dbReference type="Proteomes" id="UP001168098">
    <property type="component" value="Unassembled WGS sequence"/>
</dbReference>
<accession>A0AA39E3R9</accession>